<sequence>MSLYLLEFVPARTDREGVTALLAEIDKAAANAAGELIESQVTGDHGLVFAVVEAADAATVKEGFDGLAGAARVTGPDEVRLVGADLAELKAARPAAGWLVEWDLPETLDMDTYLARKKEKAPRYADVPEVSFLRTYVREDMAKCLCFYDADSADIVRQGRAAVDTPIDRLHALEQR</sequence>
<evidence type="ECO:0000313" key="1">
    <source>
        <dbReference type="EMBL" id="NMH94925.1"/>
    </source>
</evidence>
<dbReference type="InterPro" id="IPR025336">
    <property type="entry name" value="SCO4226-like"/>
</dbReference>
<protein>
    <submittedName>
        <fullName evidence="1">DUF4242 domain-containing protein</fullName>
    </submittedName>
</protein>
<dbReference type="Proteomes" id="UP000586918">
    <property type="component" value="Unassembled WGS sequence"/>
</dbReference>
<dbReference type="AlphaFoldDB" id="A0A848DQV5"/>
<proteinExistence type="predicted"/>
<dbReference type="Pfam" id="PF14026">
    <property type="entry name" value="SCO4226-like"/>
    <property type="match status" value="1"/>
</dbReference>
<gene>
    <name evidence="1" type="ORF">HF519_25810</name>
</gene>
<accession>A0A848DQV5</accession>
<organism evidence="1 2">
    <name type="scientific">Pseudonocardia bannensis</name>
    <dbReference type="NCBI Taxonomy" id="630973"/>
    <lineage>
        <taxon>Bacteria</taxon>
        <taxon>Bacillati</taxon>
        <taxon>Actinomycetota</taxon>
        <taxon>Actinomycetes</taxon>
        <taxon>Pseudonocardiales</taxon>
        <taxon>Pseudonocardiaceae</taxon>
        <taxon>Pseudonocardia</taxon>
    </lineage>
</organism>
<dbReference type="RefSeq" id="WP_169415598.1">
    <property type="nucleotide sequence ID" value="NZ_JAAXKZ010000141.1"/>
</dbReference>
<dbReference type="EMBL" id="JAAXKZ010000141">
    <property type="protein sequence ID" value="NMH94925.1"/>
    <property type="molecule type" value="Genomic_DNA"/>
</dbReference>
<comment type="caution">
    <text evidence="1">The sequence shown here is derived from an EMBL/GenBank/DDBJ whole genome shotgun (WGS) entry which is preliminary data.</text>
</comment>
<reference evidence="1 2" key="1">
    <citation type="submission" date="2020-04" db="EMBL/GenBank/DDBJ databases">
        <authorList>
            <person name="Klaysubun C."/>
            <person name="Duangmal K."/>
            <person name="Lipun K."/>
        </authorList>
    </citation>
    <scope>NUCLEOTIDE SEQUENCE [LARGE SCALE GENOMIC DNA]</scope>
    <source>
        <strain evidence="1 2">DSM 45300</strain>
    </source>
</reference>
<name>A0A848DQV5_9PSEU</name>
<evidence type="ECO:0000313" key="2">
    <source>
        <dbReference type="Proteomes" id="UP000586918"/>
    </source>
</evidence>
<keyword evidence="2" id="KW-1185">Reference proteome</keyword>